<dbReference type="EMBL" id="JAKMUV010000007">
    <property type="protein sequence ID" value="MCZ9305283.1"/>
    <property type="molecule type" value="Genomic_DNA"/>
</dbReference>
<keyword evidence="4" id="KW-1185">Reference proteome</keyword>
<dbReference type="InterPro" id="IPR025557">
    <property type="entry name" value="DUF4282"/>
</dbReference>
<evidence type="ECO:0000256" key="1">
    <source>
        <dbReference type="SAM" id="MobiDB-lite"/>
    </source>
</evidence>
<dbReference type="AlphaFoldDB" id="A0A9X3RTH6"/>
<dbReference type="Pfam" id="PF14110">
    <property type="entry name" value="DUF4282"/>
    <property type="match status" value="1"/>
</dbReference>
<keyword evidence="2" id="KW-1133">Transmembrane helix</keyword>
<protein>
    <submittedName>
        <fullName evidence="3">DUF4282 domain-containing protein</fullName>
    </submittedName>
</protein>
<sequence length="194" mass="20784">MTTPQNPFGSDDSQGGAQGNPQDQTQDFTRDFTQGYPQDSFQQDPQNLYGQPGQYNSAPYGEPAGAPYGMAAYPNAQQANMTTGADKDGFFAALFDFSFTRYVTPSVVKVLYTLLMVVIGLFVLLAVIGLIVAMSQDGSSAVAAIIFLPLVILGAIAWLAFYRVGLEVAVSIIRTAQSVQSIDERQARNSSFGG</sequence>
<evidence type="ECO:0000256" key="2">
    <source>
        <dbReference type="SAM" id="Phobius"/>
    </source>
</evidence>
<feature type="transmembrane region" description="Helical" evidence="2">
    <location>
        <begin position="110"/>
        <end position="134"/>
    </location>
</feature>
<reference evidence="3" key="1">
    <citation type="submission" date="2022-02" db="EMBL/GenBank/DDBJ databases">
        <title>Corynebacterium sp. from urogenital microbiome.</title>
        <authorList>
            <person name="Cappelli E.A."/>
            <person name="Ribeiro T.G."/>
            <person name="Peixe L."/>
        </authorList>
    </citation>
    <scope>NUCLEOTIDE SEQUENCE</scope>
    <source>
        <strain evidence="3">C9Ua_112</strain>
    </source>
</reference>
<keyword evidence="2" id="KW-0472">Membrane</keyword>
<name>A0A9X3RTH6_9CORY</name>
<feature type="transmembrane region" description="Helical" evidence="2">
    <location>
        <begin position="140"/>
        <end position="161"/>
    </location>
</feature>
<gene>
    <name evidence="3" type="ORF">L8U58_07070</name>
</gene>
<dbReference type="Proteomes" id="UP001146505">
    <property type="component" value="Unassembled WGS sequence"/>
</dbReference>
<evidence type="ECO:0000313" key="4">
    <source>
        <dbReference type="Proteomes" id="UP001146505"/>
    </source>
</evidence>
<feature type="region of interest" description="Disordered" evidence="1">
    <location>
        <begin position="1"/>
        <end position="56"/>
    </location>
</feature>
<comment type="caution">
    <text evidence="3">The sequence shown here is derived from an EMBL/GenBank/DDBJ whole genome shotgun (WGS) entry which is preliminary data.</text>
</comment>
<keyword evidence="2" id="KW-0812">Transmembrane</keyword>
<organism evidence="3 4">
    <name type="scientific">Corynebacterium macclintockiae</name>
    <dbReference type="NCBI Taxonomy" id="2913501"/>
    <lineage>
        <taxon>Bacteria</taxon>
        <taxon>Bacillati</taxon>
        <taxon>Actinomycetota</taxon>
        <taxon>Actinomycetes</taxon>
        <taxon>Mycobacteriales</taxon>
        <taxon>Corynebacteriaceae</taxon>
        <taxon>Corynebacterium</taxon>
    </lineage>
</organism>
<evidence type="ECO:0000313" key="3">
    <source>
        <dbReference type="EMBL" id="MCZ9305283.1"/>
    </source>
</evidence>
<dbReference type="RefSeq" id="WP_035001711.1">
    <property type="nucleotide sequence ID" value="NZ_JAKMUV010000007.1"/>
</dbReference>
<dbReference type="GeneID" id="301813928"/>
<accession>A0A9X3RTH6</accession>
<proteinExistence type="predicted"/>